<dbReference type="NCBIfam" id="TIGR00089">
    <property type="entry name" value="MiaB/RimO family radical SAM methylthiotransferase"/>
    <property type="match status" value="1"/>
</dbReference>
<dbReference type="EC" id="2.8.4.3" evidence="8 9"/>
<dbReference type="CDD" id="cd01335">
    <property type="entry name" value="Radical_SAM"/>
    <property type="match status" value="1"/>
</dbReference>
<feature type="binding site" evidence="9">
    <location>
        <position position="13"/>
    </location>
    <ligand>
        <name>[4Fe-4S] cluster</name>
        <dbReference type="ChEBI" id="CHEBI:49883"/>
        <label>1</label>
    </ligand>
</feature>
<evidence type="ECO:0000256" key="6">
    <source>
        <dbReference type="ARBA" id="ARBA00023004"/>
    </source>
</evidence>
<dbReference type="InterPro" id="IPR020612">
    <property type="entry name" value="Methylthiotransferase_CS"/>
</dbReference>
<dbReference type="SFLD" id="SFLDG01082">
    <property type="entry name" value="B12-binding_domain_containing"/>
    <property type="match status" value="1"/>
</dbReference>
<evidence type="ECO:0000256" key="4">
    <source>
        <dbReference type="ARBA" id="ARBA00022691"/>
    </source>
</evidence>
<feature type="binding site" evidence="9">
    <location>
        <position position="165"/>
    </location>
    <ligand>
        <name>[4Fe-4S] cluster</name>
        <dbReference type="ChEBI" id="CHEBI:49883"/>
        <label>2</label>
        <note>4Fe-4S-S-AdoMet</note>
    </ligand>
</feature>
<keyword evidence="14" id="KW-1185">Reference proteome</keyword>
<evidence type="ECO:0000259" key="10">
    <source>
        <dbReference type="PROSITE" id="PS50926"/>
    </source>
</evidence>
<feature type="binding site" evidence="9">
    <location>
        <position position="49"/>
    </location>
    <ligand>
        <name>[4Fe-4S] cluster</name>
        <dbReference type="ChEBI" id="CHEBI:49883"/>
        <label>1</label>
    </ligand>
</feature>
<dbReference type="RefSeq" id="WP_284154253.1">
    <property type="nucleotide sequence ID" value="NZ_AP025516.1"/>
</dbReference>
<keyword evidence="3 9" id="KW-0808">Transferase</keyword>
<dbReference type="InterPro" id="IPR006463">
    <property type="entry name" value="MiaB_methiolase"/>
</dbReference>
<dbReference type="SFLD" id="SFLDS00029">
    <property type="entry name" value="Radical_SAM"/>
    <property type="match status" value="1"/>
</dbReference>
<keyword evidence="2 9" id="KW-0004">4Fe-4S</keyword>
<evidence type="ECO:0000256" key="5">
    <source>
        <dbReference type="ARBA" id="ARBA00022723"/>
    </source>
</evidence>
<dbReference type="Gene3D" id="3.80.30.20">
    <property type="entry name" value="tm_1862 like domain"/>
    <property type="match status" value="1"/>
</dbReference>
<evidence type="ECO:0000313" key="13">
    <source>
        <dbReference type="EMBL" id="BDD87218.1"/>
    </source>
</evidence>
<evidence type="ECO:0000256" key="7">
    <source>
        <dbReference type="ARBA" id="ARBA00023014"/>
    </source>
</evidence>
<feature type="binding site" evidence="9">
    <location>
        <position position="172"/>
    </location>
    <ligand>
        <name>[4Fe-4S] cluster</name>
        <dbReference type="ChEBI" id="CHEBI:49883"/>
        <label>2</label>
        <note>4Fe-4S-S-AdoMet</note>
    </ligand>
</feature>
<dbReference type="InterPro" id="IPR005839">
    <property type="entry name" value="Methylthiotransferase"/>
</dbReference>
<dbReference type="SUPFAM" id="SSF102114">
    <property type="entry name" value="Radical SAM enzymes"/>
    <property type="match status" value="1"/>
</dbReference>
<dbReference type="PROSITE" id="PS01278">
    <property type="entry name" value="MTTASE_RADICAL"/>
    <property type="match status" value="1"/>
</dbReference>
<feature type="domain" description="TRAM" evidence="10">
    <location>
        <begin position="389"/>
        <end position="450"/>
    </location>
</feature>
<feature type="binding site" evidence="9">
    <location>
        <position position="83"/>
    </location>
    <ligand>
        <name>[4Fe-4S] cluster</name>
        <dbReference type="ChEBI" id="CHEBI:49883"/>
        <label>1</label>
    </ligand>
</feature>
<evidence type="ECO:0000313" key="14">
    <source>
        <dbReference type="Proteomes" id="UP000830055"/>
    </source>
</evidence>
<evidence type="ECO:0000256" key="8">
    <source>
        <dbReference type="ARBA" id="ARBA00033765"/>
    </source>
</evidence>
<dbReference type="Proteomes" id="UP000830055">
    <property type="component" value="Chromosome"/>
</dbReference>
<feature type="domain" description="Radical SAM core" evidence="12">
    <location>
        <begin position="151"/>
        <end position="386"/>
    </location>
</feature>
<dbReference type="InterPro" id="IPR013848">
    <property type="entry name" value="Methylthiotransferase_N"/>
</dbReference>
<dbReference type="EMBL" id="AP025516">
    <property type="protein sequence ID" value="BDD87218.1"/>
    <property type="molecule type" value="Genomic_DNA"/>
</dbReference>
<evidence type="ECO:0000256" key="2">
    <source>
        <dbReference type="ARBA" id="ARBA00022485"/>
    </source>
</evidence>
<keyword evidence="5 9" id="KW-0479">Metal-binding</keyword>
<reference evidence="13 14" key="1">
    <citation type="submission" date="2022-01" db="EMBL/GenBank/DDBJ databases">
        <title>Desulfofustis limnae sp. nov., a novel mesophilic sulfate-reducing bacterium isolated from marsh soil.</title>
        <authorList>
            <person name="Watanabe M."/>
            <person name="Takahashi A."/>
            <person name="Kojima H."/>
            <person name="Fukui M."/>
        </authorList>
    </citation>
    <scope>NUCLEOTIDE SEQUENCE [LARGE SCALE GENOMIC DNA]</scope>
    <source>
        <strain evidence="13 14">PPLL</strain>
    </source>
</reference>
<gene>
    <name evidence="9 13" type="primary">miaB</name>
    <name evidence="13" type="ORF">DPPLL_15830</name>
</gene>
<dbReference type="InterPro" id="IPR006638">
    <property type="entry name" value="Elp3/MiaA/NifB-like_rSAM"/>
</dbReference>
<dbReference type="SFLD" id="SFLDF00273">
    <property type="entry name" value="(dimethylallyl)adenosine_tRNA"/>
    <property type="match status" value="1"/>
</dbReference>
<feature type="domain" description="MTTase N-terminal" evidence="11">
    <location>
        <begin position="4"/>
        <end position="120"/>
    </location>
</feature>
<keyword evidence="7 9" id="KW-0411">Iron-sulfur</keyword>
<comment type="subcellular location">
    <subcellularLocation>
        <location evidence="9">Cytoplasm</location>
    </subcellularLocation>
</comment>
<evidence type="ECO:0000259" key="11">
    <source>
        <dbReference type="PROSITE" id="PS51449"/>
    </source>
</evidence>
<dbReference type="PANTHER" id="PTHR43020">
    <property type="entry name" value="CDK5 REGULATORY SUBUNIT-ASSOCIATED PROTEIN 1"/>
    <property type="match status" value="1"/>
</dbReference>
<keyword evidence="4 9" id="KW-0949">S-adenosyl-L-methionine</keyword>
<dbReference type="PANTHER" id="PTHR43020:SF2">
    <property type="entry name" value="MITOCHONDRIAL TRNA METHYLTHIOTRANSFERASE CDK5RAP1"/>
    <property type="match status" value="1"/>
</dbReference>
<dbReference type="HAMAP" id="MF_01864">
    <property type="entry name" value="tRNA_metthiotr_MiaB"/>
    <property type="match status" value="1"/>
</dbReference>
<comment type="subunit">
    <text evidence="9">Monomer.</text>
</comment>
<protein>
    <recommendedName>
        <fullName evidence="8 9">tRNA-2-methylthio-N(6)-dimethylallyladenosine synthase</fullName>
        <ecNumber evidence="8 9">2.8.4.3</ecNumber>
    </recommendedName>
    <alternativeName>
        <fullName evidence="9">(Dimethylallyl)adenosine tRNA methylthiotransferase MiaB</fullName>
    </alternativeName>
    <alternativeName>
        <fullName evidence="9">tRNA-i(6)A37 methylthiotransferase</fullName>
    </alternativeName>
</protein>
<dbReference type="InterPro" id="IPR058240">
    <property type="entry name" value="rSAM_sf"/>
</dbReference>
<dbReference type="PROSITE" id="PS51918">
    <property type="entry name" value="RADICAL_SAM"/>
    <property type="match status" value="1"/>
</dbReference>
<proteinExistence type="inferred from homology"/>
<dbReference type="Pfam" id="PF00919">
    <property type="entry name" value="UPF0004"/>
    <property type="match status" value="1"/>
</dbReference>
<dbReference type="PROSITE" id="PS51449">
    <property type="entry name" value="MTTASE_N"/>
    <property type="match status" value="1"/>
</dbReference>
<evidence type="ECO:0000259" key="12">
    <source>
        <dbReference type="PROSITE" id="PS51918"/>
    </source>
</evidence>
<dbReference type="SMART" id="SM00729">
    <property type="entry name" value="Elp3"/>
    <property type="match status" value="1"/>
</dbReference>
<evidence type="ECO:0000256" key="9">
    <source>
        <dbReference type="HAMAP-Rule" id="MF_01864"/>
    </source>
</evidence>
<keyword evidence="9" id="KW-0819">tRNA processing</keyword>
<name>A0ABM7W8C9_9BACT</name>
<comment type="similarity">
    <text evidence="9">Belongs to the methylthiotransferase family. MiaB subfamily.</text>
</comment>
<comment type="function">
    <text evidence="1 9">Catalyzes the methylthiolation of N6-(dimethylallyl)adenosine (i(6)A), leading to the formation of 2-methylthio-N6-(dimethylallyl)adenosine (ms(2)i(6)A) at position 37 in tRNAs that read codons beginning with uridine.</text>
</comment>
<feature type="binding site" evidence="9">
    <location>
        <position position="169"/>
    </location>
    <ligand>
        <name>[4Fe-4S] cluster</name>
        <dbReference type="ChEBI" id="CHEBI:49883"/>
        <label>2</label>
        <note>4Fe-4S-S-AdoMet</note>
    </ligand>
</feature>
<dbReference type="NCBIfam" id="TIGR01574">
    <property type="entry name" value="miaB-methiolase"/>
    <property type="match status" value="1"/>
</dbReference>
<evidence type="ECO:0000256" key="1">
    <source>
        <dbReference type="ARBA" id="ARBA00003234"/>
    </source>
</evidence>
<keyword evidence="6 9" id="KW-0408">Iron</keyword>
<dbReference type="InterPro" id="IPR023404">
    <property type="entry name" value="rSAM_horseshoe"/>
</dbReference>
<dbReference type="Gene3D" id="3.40.50.12160">
    <property type="entry name" value="Methylthiotransferase, N-terminal domain"/>
    <property type="match status" value="1"/>
</dbReference>
<accession>A0ABM7W8C9</accession>
<evidence type="ECO:0000256" key="3">
    <source>
        <dbReference type="ARBA" id="ARBA00022679"/>
    </source>
</evidence>
<dbReference type="InterPro" id="IPR038135">
    <property type="entry name" value="Methylthiotransferase_N_sf"/>
</dbReference>
<comment type="cofactor">
    <cofactor evidence="9">
        <name>[4Fe-4S] cluster</name>
        <dbReference type="ChEBI" id="CHEBI:49883"/>
    </cofactor>
    <text evidence="9">Binds 2 [4Fe-4S] clusters. One cluster is coordinated with 3 cysteines and an exchangeable S-adenosyl-L-methionine.</text>
</comment>
<dbReference type="SFLD" id="SFLDG01061">
    <property type="entry name" value="methylthiotransferase"/>
    <property type="match status" value="1"/>
</dbReference>
<comment type="catalytic activity">
    <reaction evidence="9">
        <text>N(6)-dimethylallyladenosine(37) in tRNA + (sulfur carrier)-SH + AH2 + 2 S-adenosyl-L-methionine = 2-methylsulfanyl-N(6)-dimethylallyladenosine(37) in tRNA + (sulfur carrier)-H + 5'-deoxyadenosine + L-methionine + A + S-adenosyl-L-homocysteine + 2 H(+)</text>
        <dbReference type="Rhea" id="RHEA:37067"/>
        <dbReference type="Rhea" id="RHEA-COMP:10375"/>
        <dbReference type="Rhea" id="RHEA-COMP:10376"/>
        <dbReference type="Rhea" id="RHEA-COMP:14737"/>
        <dbReference type="Rhea" id="RHEA-COMP:14739"/>
        <dbReference type="ChEBI" id="CHEBI:13193"/>
        <dbReference type="ChEBI" id="CHEBI:15378"/>
        <dbReference type="ChEBI" id="CHEBI:17319"/>
        <dbReference type="ChEBI" id="CHEBI:17499"/>
        <dbReference type="ChEBI" id="CHEBI:29917"/>
        <dbReference type="ChEBI" id="CHEBI:57844"/>
        <dbReference type="ChEBI" id="CHEBI:57856"/>
        <dbReference type="ChEBI" id="CHEBI:59789"/>
        <dbReference type="ChEBI" id="CHEBI:64428"/>
        <dbReference type="ChEBI" id="CHEBI:74415"/>
        <dbReference type="ChEBI" id="CHEBI:74417"/>
        <dbReference type="EC" id="2.8.4.3"/>
    </reaction>
</comment>
<dbReference type="InterPro" id="IPR007197">
    <property type="entry name" value="rSAM"/>
</dbReference>
<dbReference type="Pfam" id="PF04055">
    <property type="entry name" value="Radical_SAM"/>
    <property type="match status" value="1"/>
</dbReference>
<organism evidence="13 14">
    <name type="scientific">Desulfofustis limnaeus</name>
    <dbReference type="NCBI Taxonomy" id="2740163"/>
    <lineage>
        <taxon>Bacteria</taxon>
        <taxon>Pseudomonadati</taxon>
        <taxon>Thermodesulfobacteriota</taxon>
        <taxon>Desulfobulbia</taxon>
        <taxon>Desulfobulbales</taxon>
        <taxon>Desulfocapsaceae</taxon>
        <taxon>Desulfofustis</taxon>
    </lineage>
</organism>
<sequence>MEKKTVWIKTFGCQMNIRDSEIMSQKLAEQGYRACASLEEASLIVINTCSVRAKAEQKLFSLLGSLRAAKQANPSLRICVAGCVAQQEGKNIVERMPHVDLVIGTQQIYDLPEVLARAGTVQVRTELSETYHIPRYLQDPGSLSPAPEAEETALFSRYVTIMQGCNNFCTYCVVPFTRGREVSRRAADIIDEVTRLVGTGVREIILLGQNVNSYGRENPVCEDGAPYPFSRLLRDVAGIEGLRRLRFTTSHPKDLSDDLISCFAELDNLCPQFHLPVQSGSDAILRKMNRKYTRADYLDKVDRLRAARPDLALTTDIIVGFPGETDADFQATMELLERVRYHGSFSFKYSDRPNTAASSYTDKCSEEIKSERLRIFQRRQDEISLERNREYLDRIVDVLLESVQDDGAMGRAPTNHIVHLEKRPDASPGSFIRVRVTGAGQHSLKGVPLGS</sequence>
<dbReference type="InterPro" id="IPR002792">
    <property type="entry name" value="TRAM_dom"/>
</dbReference>
<dbReference type="PROSITE" id="PS50926">
    <property type="entry name" value="TRAM"/>
    <property type="match status" value="1"/>
</dbReference>
<keyword evidence="9" id="KW-0963">Cytoplasm</keyword>